<protein>
    <submittedName>
        <fullName evidence="1">Uncharacterized protein</fullName>
    </submittedName>
</protein>
<accession>A0A6A6FU13</accession>
<dbReference type="AlphaFoldDB" id="A0A6A6FU13"/>
<proteinExistence type="predicted"/>
<dbReference type="EMBL" id="ML992663">
    <property type="protein sequence ID" value="KAF2216871.1"/>
    <property type="molecule type" value="Genomic_DNA"/>
</dbReference>
<name>A0A6A6FU13_9PEZI</name>
<dbReference type="OrthoDB" id="3626626at2759"/>
<keyword evidence="2" id="KW-1185">Reference proteome</keyword>
<sequence length="329" mass="36445">MRRFLQLTANDELKVRAYNPPPEMTVEDRIQNLCQELQAMILDYTLFVEPSTVAITDAYRPPWQLSVNRRTRPIVAEHFYSTSTFSDNTARLNLQHWLDGLPEAHTPMLTKVDFGDLHSAAGGAFQDRTSTWGPAGLVYKEQQVPMGSGVGVCQLEGCCDAGGPRDAWGELLRALTAVGGTASANMIPEHESRQYDAARRRQVERSMSPATLVPLGGFVLSQRSTAPSSPDVRSSRHLAKEFVPWQLYMLVKTDSRLADLQYEILTAELGGTLASWKSVKQILFAVCPLKEEDEVINMGLLSVSGIDKRMKELTGMSDAPIDSEADQDE</sequence>
<dbReference type="Proteomes" id="UP000799539">
    <property type="component" value="Unassembled WGS sequence"/>
</dbReference>
<evidence type="ECO:0000313" key="2">
    <source>
        <dbReference type="Proteomes" id="UP000799539"/>
    </source>
</evidence>
<organism evidence="1 2">
    <name type="scientific">Cercospora zeae-maydis SCOH1-5</name>
    <dbReference type="NCBI Taxonomy" id="717836"/>
    <lineage>
        <taxon>Eukaryota</taxon>
        <taxon>Fungi</taxon>
        <taxon>Dikarya</taxon>
        <taxon>Ascomycota</taxon>
        <taxon>Pezizomycotina</taxon>
        <taxon>Dothideomycetes</taxon>
        <taxon>Dothideomycetidae</taxon>
        <taxon>Mycosphaerellales</taxon>
        <taxon>Mycosphaerellaceae</taxon>
        <taxon>Cercospora</taxon>
    </lineage>
</organism>
<gene>
    <name evidence="1" type="ORF">CERZMDRAFT_80891</name>
</gene>
<evidence type="ECO:0000313" key="1">
    <source>
        <dbReference type="EMBL" id="KAF2216871.1"/>
    </source>
</evidence>
<reference evidence="1" key="1">
    <citation type="journal article" date="2020" name="Stud. Mycol.">
        <title>101 Dothideomycetes genomes: a test case for predicting lifestyles and emergence of pathogens.</title>
        <authorList>
            <person name="Haridas S."/>
            <person name="Albert R."/>
            <person name="Binder M."/>
            <person name="Bloem J."/>
            <person name="Labutti K."/>
            <person name="Salamov A."/>
            <person name="Andreopoulos B."/>
            <person name="Baker S."/>
            <person name="Barry K."/>
            <person name="Bills G."/>
            <person name="Bluhm B."/>
            <person name="Cannon C."/>
            <person name="Castanera R."/>
            <person name="Culley D."/>
            <person name="Daum C."/>
            <person name="Ezra D."/>
            <person name="Gonzalez J."/>
            <person name="Henrissat B."/>
            <person name="Kuo A."/>
            <person name="Liang C."/>
            <person name="Lipzen A."/>
            <person name="Lutzoni F."/>
            <person name="Magnuson J."/>
            <person name="Mondo S."/>
            <person name="Nolan M."/>
            <person name="Ohm R."/>
            <person name="Pangilinan J."/>
            <person name="Park H.-J."/>
            <person name="Ramirez L."/>
            <person name="Alfaro M."/>
            <person name="Sun H."/>
            <person name="Tritt A."/>
            <person name="Yoshinaga Y."/>
            <person name="Zwiers L.-H."/>
            <person name="Turgeon B."/>
            <person name="Goodwin S."/>
            <person name="Spatafora J."/>
            <person name="Crous P."/>
            <person name="Grigoriev I."/>
        </authorList>
    </citation>
    <scope>NUCLEOTIDE SEQUENCE</scope>
    <source>
        <strain evidence="1">SCOH1-5</strain>
    </source>
</reference>